<dbReference type="Proteomes" id="UP001464378">
    <property type="component" value="Unassembled WGS sequence"/>
</dbReference>
<name>A0ABV1E7G2_9FIRM</name>
<evidence type="ECO:0000256" key="1">
    <source>
        <dbReference type="SAM" id="MobiDB-lite"/>
    </source>
</evidence>
<sequence length="81" mass="8935">MKAIKKAAPAETGSRPNKQKATPQPVWNFCVARYVLSSLSIADDNLLIAAKNQFVDIRALDVSPLHGLNPLSRFDDFIIVQ</sequence>
<reference evidence="2 3" key="1">
    <citation type="submission" date="2024-03" db="EMBL/GenBank/DDBJ databases">
        <title>Human intestinal bacterial collection.</title>
        <authorList>
            <person name="Pauvert C."/>
            <person name="Hitch T.C.A."/>
            <person name="Clavel T."/>
        </authorList>
    </citation>
    <scope>NUCLEOTIDE SEQUENCE [LARGE SCALE GENOMIC DNA]</scope>
    <source>
        <strain evidence="2 3">CLA-AP-H29</strain>
    </source>
</reference>
<dbReference type="RefSeq" id="WP_349231541.1">
    <property type="nucleotide sequence ID" value="NZ_JBBMFK010000009.1"/>
</dbReference>
<dbReference type="EMBL" id="JBBMFK010000009">
    <property type="protein sequence ID" value="MEQ2443253.1"/>
    <property type="molecule type" value="Genomic_DNA"/>
</dbReference>
<accession>A0ABV1E7G2</accession>
<protein>
    <submittedName>
        <fullName evidence="2">Uncharacterized protein</fullName>
    </submittedName>
</protein>
<proteinExistence type="predicted"/>
<feature type="region of interest" description="Disordered" evidence="1">
    <location>
        <begin position="1"/>
        <end position="22"/>
    </location>
</feature>
<keyword evidence="3" id="KW-1185">Reference proteome</keyword>
<organism evidence="2 3">
    <name type="scientific">Pseudoflavonifractor intestinihominis</name>
    <dbReference type="NCBI Taxonomy" id="3133171"/>
    <lineage>
        <taxon>Bacteria</taxon>
        <taxon>Bacillati</taxon>
        <taxon>Bacillota</taxon>
        <taxon>Clostridia</taxon>
        <taxon>Eubacteriales</taxon>
        <taxon>Oscillospiraceae</taxon>
        <taxon>Pseudoflavonifractor</taxon>
    </lineage>
</organism>
<evidence type="ECO:0000313" key="2">
    <source>
        <dbReference type="EMBL" id="MEQ2443253.1"/>
    </source>
</evidence>
<comment type="caution">
    <text evidence="2">The sequence shown here is derived from an EMBL/GenBank/DDBJ whole genome shotgun (WGS) entry which is preliminary data.</text>
</comment>
<evidence type="ECO:0000313" key="3">
    <source>
        <dbReference type="Proteomes" id="UP001464378"/>
    </source>
</evidence>
<gene>
    <name evidence="2" type="ORF">WMO64_07200</name>
</gene>